<dbReference type="RefSeq" id="WP_096894287.1">
    <property type="nucleotide sequence ID" value="NZ_BAOS01000015.1"/>
</dbReference>
<dbReference type="AlphaFoldDB" id="A0A286TYE0"/>
<accession>A0A286TYE0</accession>
<organism evidence="2 3">
    <name type="scientific">Candidatus Scalindua japonica</name>
    <dbReference type="NCBI Taxonomy" id="1284222"/>
    <lineage>
        <taxon>Bacteria</taxon>
        <taxon>Pseudomonadati</taxon>
        <taxon>Planctomycetota</taxon>
        <taxon>Candidatus Brocadiia</taxon>
        <taxon>Candidatus Brocadiales</taxon>
        <taxon>Candidatus Scalinduaceae</taxon>
        <taxon>Candidatus Scalindua</taxon>
    </lineage>
</organism>
<protein>
    <recommendedName>
        <fullName evidence="1">bAvd-like domain-containing protein</fullName>
    </recommendedName>
</protein>
<evidence type="ECO:0000313" key="2">
    <source>
        <dbReference type="EMBL" id="GAX60890.1"/>
    </source>
</evidence>
<keyword evidence="3" id="KW-1185">Reference proteome</keyword>
<comment type="caution">
    <text evidence="2">The sequence shown here is derived from an EMBL/GenBank/DDBJ whole genome shotgun (WGS) entry which is preliminary data.</text>
</comment>
<evidence type="ECO:0000259" key="1">
    <source>
        <dbReference type="Pfam" id="PF22296"/>
    </source>
</evidence>
<evidence type="ECO:0000313" key="3">
    <source>
        <dbReference type="Proteomes" id="UP000218542"/>
    </source>
</evidence>
<dbReference type="InterPro" id="IPR055360">
    <property type="entry name" value="bAvd"/>
</dbReference>
<dbReference type="CDD" id="cd16376">
    <property type="entry name" value="Avd_like"/>
    <property type="match status" value="1"/>
</dbReference>
<name>A0A286TYE0_9BACT</name>
<dbReference type="SUPFAM" id="SSF158446">
    <property type="entry name" value="IVS-encoded protein-like"/>
    <property type="match status" value="1"/>
</dbReference>
<dbReference type="EMBL" id="BAOS01000015">
    <property type="protein sequence ID" value="GAX60890.1"/>
    <property type="molecule type" value="Genomic_DNA"/>
</dbReference>
<dbReference type="NCBIfam" id="NF033474">
    <property type="entry name" value="DivGenRetAVD"/>
    <property type="match status" value="1"/>
</dbReference>
<dbReference type="Gene3D" id="1.20.1440.60">
    <property type="entry name" value="23S rRNA-intervening sequence"/>
    <property type="match status" value="1"/>
</dbReference>
<dbReference type="InterPro" id="IPR036583">
    <property type="entry name" value="23S_rRNA_IVS_sf"/>
</dbReference>
<feature type="domain" description="bAvd-like" evidence="1">
    <location>
        <begin position="12"/>
        <end position="109"/>
    </location>
</feature>
<gene>
    <name evidence="2" type="ORF">SCALIN_C15_0031</name>
</gene>
<reference evidence="3" key="1">
    <citation type="journal article" date="2017" name="Environ. Microbiol. Rep.">
        <title>Genetic Diversity of Marine Anaerobic Ammonium-Oxidizing Bacteria as Revealed by Genomic and Proteomic Analyses of 'Candidatus Scalindua japonica'.</title>
        <authorList>
            <person name="Oshiki M."/>
            <person name="Mizuto K."/>
            <person name="Kimura Z."/>
            <person name="Kindaichi T."/>
            <person name="Satoh H."/>
            <person name="Okabe S."/>
        </authorList>
    </citation>
    <scope>NUCLEOTIDE SEQUENCE [LARGE SCALE GENOMIC DNA]</scope>
    <source>
        <strain evidence="3">husup-a2</strain>
    </source>
</reference>
<dbReference type="Proteomes" id="UP000218542">
    <property type="component" value="Unassembled WGS sequence"/>
</dbReference>
<sequence length="112" mass="13632">MENEIPLFGHWYEFVKWLLDKTEKFPRKARFTFSNRIDNLVLDIMEWIVDARYSKKKKESLRRIDLGISRLRIHLRLCHDKRYLDNKGYEFASKQIIEAGKMVGGWRKQQGW</sequence>
<dbReference type="Pfam" id="PF22296">
    <property type="entry name" value="bAvd"/>
    <property type="match status" value="1"/>
</dbReference>
<dbReference type="OrthoDB" id="9798541at2"/>
<proteinExistence type="predicted"/>